<accession>A0A420XEB0</accession>
<evidence type="ECO:0000313" key="2">
    <source>
        <dbReference type="EMBL" id="RKR70476.1"/>
    </source>
</evidence>
<dbReference type="InterPro" id="IPR027417">
    <property type="entry name" value="P-loop_NTPase"/>
</dbReference>
<dbReference type="PANTHER" id="PTHR46844">
    <property type="entry name" value="SLR5058 PROTEIN"/>
    <property type="match status" value="1"/>
</dbReference>
<dbReference type="SUPFAM" id="SSF52540">
    <property type="entry name" value="P-loop containing nucleoside triphosphate hydrolases"/>
    <property type="match status" value="1"/>
</dbReference>
<keyword evidence="3" id="KW-1185">Reference proteome</keyword>
<evidence type="ECO:0000313" key="3">
    <source>
        <dbReference type="Proteomes" id="UP000280099"/>
    </source>
</evidence>
<dbReference type="Gene3D" id="3.40.50.300">
    <property type="entry name" value="P-loop containing nucleotide triphosphate hydrolases"/>
    <property type="match status" value="1"/>
</dbReference>
<comment type="caution">
    <text evidence="2">The sequence shown here is derived from an EMBL/GenBank/DDBJ whole genome shotgun (WGS) entry which is preliminary data.</text>
</comment>
<protein>
    <submittedName>
        <fullName evidence="2">NACHT domain-containing protein</fullName>
    </submittedName>
</protein>
<dbReference type="OrthoDB" id="6875580at2"/>
<dbReference type="RefSeq" id="WP_121124349.1">
    <property type="nucleotide sequence ID" value="NZ_CP016604.1"/>
</dbReference>
<sequence length="627" mass="74320">MNNVIPDEITSLIINKAIDSISYFRQAHKVKSIFSSYLNSRYEKLSIMKTLLYRNEPVKLSECYVRNSVTFIDNDRTENVFKDHNIKDFILKNKRVILSGTAGIGKSVFCKSIFLEMVNNANGIYPIFIELRELKNNASATLIEYICNEISYINEKISSSNLESLIKKGNILFILDGFDEIDFDIREKYTREILEISKKYSDIRILISSRPEEIFQSWEQFYVLNMNELSKKQAKELIKKLRYDENLKNKFIQEIDKKLYKTHKSFVGNPLLLTMMLMSFEEFAEIPRKIHLFYEQAFLTLFRKHDALKSSYYRKSRSGMDINDFRKVLAYFSINTHIKNEITIPKDKAKEILHKGLKSLGKENIKAGDVLQDIMSNLCLLHNDGINVTFSHRSFQEYFSALYLKELNNPEKIYKLIDKTILSNNSNIHRMLYDMNSEFLEKNWIIPKIKENKANIKINLNLSEKELKIFDIMTSFFIIETKSENKNINQTILFNYKITNISHYNHTDFYKDLWMFLFEKIEFTNEESQSIMLSETQIPKEIKKITKKIIETYNIINNSYDKLSSRVLHVKLESIKSRLDYNEYSLILNFIYKQLFINRINTLDKIKDYLEIKHKDKEDNIDELLDY</sequence>
<gene>
    <name evidence="2" type="ORF">DES31_1920</name>
</gene>
<dbReference type="Pfam" id="PF05729">
    <property type="entry name" value="NACHT"/>
    <property type="match status" value="1"/>
</dbReference>
<feature type="domain" description="NACHT" evidence="1">
    <location>
        <begin position="94"/>
        <end position="211"/>
    </location>
</feature>
<evidence type="ECO:0000259" key="1">
    <source>
        <dbReference type="PROSITE" id="PS50837"/>
    </source>
</evidence>
<proteinExistence type="predicted"/>
<name>A0A420XEB0_9PAST</name>
<dbReference type="PROSITE" id="PS50837">
    <property type="entry name" value="NACHT"/>
    <property type="match status" value="1"/>
</dbReference>
<reference evidence="2 3" key="1">
    <citation type="submission" date="2018-10" db="EMBL/GenBank/DDBJ databases">
        <title>Genomic Encyclopedia of Type Strains, Phase IV (KMG-IV): sequencing the most valuable type-strain genomes for metagenomic binning, comparative biology and taxonomic classification.</title>
        <authorList>
            <person name="Goeker M."/>
        </authorList>
    </citation>
    <scope>NUCLEOTIDE SEQUENCE [LARGE SCALE GENOMIC DNA]</scope>
    <source>
        <strain evidence="2 3">DSM 23800</strain>
    </source>
</reference>
<dbReference type="AlphaFoldDB" id="A0A420XEB0"/>
<dbReference type="EMBL" id="RBJC01000012">
    <property type="protein sequence ID" value="RKR70476.1"/>
    <property type="molecule type" value="Genomic_DNA"/>
</dbReference>
<dbReference type="Proteomes" id="UP000280099">
    <property type="component" value="Unassembled WGS sequence"/>
</dbReference>
<organism evidence="2 3">
    <name type="scientific">Otariodibacter oris</name>
    <dbReference type="NCBI Taxonomy" id="1032623"/>
    <lineage>
        <taxon>Bacteria</taxon>
        <taxon>Pseudomonadati</taxon>
        <taxon>Pseudomonadota</taxon>
        <taxon>Gammaproteobacteria</taxon>
        <taxon>Pasteurellales</taxon>
        <taxon>Pasteurellaceae</taxon>
        <taxon>Otariodibacter</taxon>
    </lineage>
</organism>
<dbReference type="PANTHER" id="PTHR46844:SF1">
    <property type="entry name" value="SLR5058 PROTEIN"/>
    <property type="match status" value="1"/>
</dbReference>
<dbReference type="InterPro" id="IPR007111">
    <property type="entry name" value="NACHT_NTPase"/>
</dbReference>